<feature type="transmembrane region" description="Helical" evidence="6">
    <location>
        <begin position="245"/>
        <end position="271"/>
    </location>
</feature>
<comment type="subcellular location">
    <subcellularLocation>
        <location evidence="1">Membrane</location>
        <topology evidence="1">Multi-pass membrane protein</topology>
    </subcellularLocation>
</comment>
<feature type="transmembrane region" description="Helical" evidence="6">
    <location>
        <begin position="278"/>
        <end position="299"/>
    </location>
</feature>
<dbReference type="GO" id="GO:0016020">
    <property type="term" value="C:membrane"/>
    <property type="evidence" value="ECO:0007669"/>
    <property type="project" value="UniProtKB-SubCell"/>
</dbReference>
<evidence type="ECO:0000256" key="7">
    <source>
        <dbReference type="SAM" id="MobiDB-lite"/>
    </source>
</evidence>
<evidence type="ECO:0000256" key="5">
    <source>
        <dbReference type="ARBA" id="ARBA00023136"/>
    </source>
</evidence>
<keyword evidence="5 6" id="KW-0472">Membrane</keyword>
<feature type="transmembrane region" description="Helical" evidence="6">
    <location>
        <begin position="477"/>
        <end position="498"/>
    </location>
</feature>
<evidence type="ECO:0000313" key="8">
    <source>
        <dbReference type="EMBL" id="CAD1817800.1"/>
    </source>
</evidence>
<evidence type="ECO:0000256" key="2">
    <source>
        <dbReference type="ARBA" id="ARBA00010199"/>
    </source>
</evidence>
<name>A0A6V7NGS4_ANACO</name>
<keyword evidence="3 6" id="KW-0812">Transmembrane</keyword>
<dbReference type="AlphaFoldDB" id="A0A6V7NGS4"/>
<feature type="transmembrane region" description="Helical" evidence="6">
    <location>
        <begin position="356"/>
        <end position="379"/>
    </location>
</feature>
<dbReference type="InterPro" id="IPR045069">
    <property type="entry name" value="MATE_euk"/>
</dbReference>
<dbReference type="GO" id="GO:1990961">
    <property type="term" value="P:xenobiotic detoxification by transmembrane export across the plasma membrane"/>
    <property type="evidence" value="ECO:0007669"/>
    <property type="project" value="InterPro"/>
</dbReference>
<feature type="transmembrane region" description="Helical" evidence="6">
    <location>
        <begin position="439"/>
        <end position="456"/>
    </location>
</feature>
<proteinExistence type="inferred from homology"/>
<sequence>MEVAAMKPKKKSESLFYSSLFRQQLQQLHGDEREKAAAAAAAKEEEEEEEESSLLRSSSSPAAAAEEAAGAEEAGAAEEAGGFGLAVGMSWVVAEELRALWSLALPISAMNGVVYLRAMVSVLFLGRLGAVELAGGALSIGFTNITGYSVLVGLASALEPLCGQAFGSRNFPLLSLSLQRAFLLLLLAALPISLLWINLRPILLFLRQDPALTAAAASYCFFSLPDLLTNAFLQPLRVFLRSQGVTAPMAFCSAAAVLLHVPLNFLLVFVLRLGIPGVALSAALTNLNMMLFLLAYLRWSGVCRHTWRGWAPPADVVADLRPLVRLALPSCAGVCLEWWWYEIMTVLAGYLPDPTAAVGATAVLINTTSLMYTIPMALAACVSTRVGNELGAGKPRRARLAAHVALGCAAVIGTLHVAWTAALRHRWVALFTSDASVRRLAAAALPLVGLCELGNCPQTTGCGVLRGAARPAVGARINFLSFYLVGTPVAVGLAFGAGAGFGGLWYGLFSAQAACVVLVLTAVLGWTDWEAEAARARKLTGRQEMKVLYVGSGGAHEQV</sequence>
<evidence type="ECO:0000256" key="3">
    <source>
        <dbReference type="ARBA" id="ARBA00022692"/>
    </source>
</evidence>
<dbReference type="GO" id="GO:0015297">
    <property type="term" value="F:antiporter activity"/>
    <property type="evidence" value="ECO:0007669"/>
    <property type="project" value="InterPro"/>
</dbReference>
<evidence type="ECO:0000256" key="6">
    <source>
        <dbReference type="RuleBase" id="RU004914"/>
    </source>
</evidence>
<protein>
    <recommendedName>
        <fullName evidence="6">Protein DETOXIFICATION</fullName>
    </recommendedName>
    <alternativeName>
        <fullName evidence="6">Multidrug and toxic compound extrusion protein</fullName>
    </alternativeName>
</protein>
<accession>A0A6V7NGS4</accession>
<dbReference type="InterPro" id="IPR002528">
    <property type="entry name" value="MATE_fam"/>
</dbReference>
<evidence type="ECO:0000256" key="4">
    <source>
        <dbReference type="ARBA" id="ARBA00022989"/>
    </source>
</evidence>
<reference evidence="8" key="1">
    <citation type="submission" date="2020-07" db="EMBL/GenBank/DDBJ databases">
        <authorList>
            <person name="Lin J."/>
        </authorList>
    </citation>
    <scope>NUCLEOTIDE SEQUENCE</scope>
</reference>
<comment type="caution">
    <text evidence="6">Lacks conserved residue(s) required for the propagation of feature annotation.</text>
</comment>
<comment type="similarity">
    <text evidence="2 6">Belongs to the multi antimicrobial extrusion (MATE) (TC 2.A.66.1) family.</text>
</comment>
<feature type="transmembrane region" description="Helical" evidence="6">
    <location>
        <begin position="504"/>
        <end position="527"/>
    </location>
</feature>
<feature type="region of interest" description="Disordered" evidence="7">
    <location>
        <begin position="29"/>
        <end position="61"/>
    </location>
</feature>
<gene>
    <name evidence="8" type="ORF">CB5_LOCUS1011</name>
</gene>
<keyword evidence="4 6" id="KW-1133">Transmembrane helix</keyword>
<organism evidence="8">
    <name type="scientific">Ananas comosus var. bracteatus</name>
    <name type="common">red pineapple</name>
    <dbReference type="NCBI Taxonomy" id="296719"/>
    <lineage>
        <taxon>Eukaryota</taxon>
        <taxon>Viridiplantae</taxon>
        <taxon>Streptophyta</taxon>
        <taxon>Embryophyta</taxon>
        <taxon>Tracheophyta</taxon>
        <taxon>Spermatophyta</taxon>
        <taxon>Magnoliopsida</taxon>
        <taxon>Liliopsida</taxon>
        <taxon>Poales</taxon>
        <taxon>Bromeliaceae</taxon>
        <taxon>Bromelioideae</taxon>
        <taxon>Ananas</taxon>
    </lineage>
</organism>
<feature type="transmembrane region" description="Helical" evidence="6">
    <location>
        <begin position="178"/>
        <end position="199"/>
    </location>
</feature>
<evidence type="ECO:0000256" key="1">
    <source>
        <dbReference type="ARBA" id="ARBA00004141"/>
    </source>
</evidence>
<feature type="transmembrane region" description="Helical" evidence="6">
    <location>
        <begin position="400"/>
        <end position="419"/>
    </location>
</feature>
<dbReference type="NCBIfam" id="TIGR00797">
    <property type="entry name" value="matE"/>
    <property type="match status" value="1"/>
</dbReference>
<feature type="transmembrane region" description="Helical" evidence="6">
    <location>
        <begin position="211"/>
        <end position="233"/>
    </location>
</feature>
<dbReference type="CDD" id="cd13132">
    <property type="entry name" value="MATE_eukaryotic"/>
    <property type="match status" value="1"/>
</dbReference>
<dbReference type="PANTHER" id="PTHR11206">
    <property type="entry name" value="MULTIDRUG RESISTANCE PROTEIN"/>
    <property type="match status" value="1"/>
</dbReference>
<dbReference type="GO" id="GO:0042910">
    <property type="term" value="F:xenobiotic transmembrane transporter activity"/>
    <property type="evidence" value="ECO:0007669"/>
    <property type="project" value="InterPro"/>
</dbReference>
<dbReference type="EMBL" id="LR862138">
    <property type="protein sequence ID" value="CAD1817800.1"/>
    <property type="molecule type" value="Genomic_DNA"/>
</dbReference>
<dbReference type="Pfam" id="PF01554">
    <property type="entry name" value="MatE"/>
    <property type="match status" value="2"/>
</dbReference>